<reference evidence="3 4" key="1">
    <citation type="submission" date="2019-04" db="EMBL/GenBank/DDBJ databases">
        <title>Annotation for the trematode Fasciola gigantica.</title>
        <authorList>
            <person name="Choi Y.-J."/>
        </authorList>
    </citation>
    <scope>NUCLEOTIDE SEQUENCE [LARGE SCALE GENOMIC DNA]</scope>
    <source>
        <strain evidence="3">Uganda_cow_1</strain>
    </source>
</reference>
<dbReference type="InterPro" id="IPR054090">
    <property type="entry name" value="Cep192_Spd-2-like_dom"/>
</dbReference>
<feature type="compositionally biased region" description="Polar residues" evidence="1">
    <location>
        <begin position="606"/>
        <end position="638"/>
    </location>
</feature>
<feature type="compositionally biased region" description="Basic and acidic residues" evidence="1">
    <location>
        <begin position="587"/>
        <end position="598"/>
    </location>
</feature>
<dbReference type="EMBL" id="SUNJ01001973">
    <property type="protein sequence ID" value="TPP66368.1"/>
    <property type="molecule type" value="Genomic_DNA"/>
</dbReference>
<evidence type="ECO:0000256" key="1">
    <source>
        <dbReference type="SAM" id="MobiDB-lite"/>
    </source>
</evidence>
<organism evidence="3 4">
    <name type="scientific">Fasciola gigantica</name>
    <name type="common">Giant liver fluke</name>
    <dbReference type="NCBI Taxonomy" id="46835"/>
    <lineage>
        <taxon>Eukaryota</taxon>
        <taxon>Metazoa</taxon>
        <taxon>Spiralia</taxon>
        <taxon>Lophotrochozoa</taxon>
        <taxon>Platyhelminthes</taxon>
        <taxon>Trematoda</taxon>
        <taxon>Digenea</taxon>
        <taxon>Plagiorchiida</taxon>
        <taxon>Echinostomata</taxon>
        <taxon>Echinostomatoidea</taxon>
        <taxon>Fasciolidae</taxon>
        <taxon>Fasciola</taxon>
    </lineage>
</organism>
<feature type="compositionally biased region" description="Polar residues" evidence="1">
    <location>
        <begin position="1269"/>
        <end position="1280"/>
    </location>
</feature>
<proteinExistence type="predicted"/>
<protein>
    <recommendedName>
        <fullName evidence="2">Cep192/Spd-2-like domain-containing protein</fullName>
    </recommendedName>
</protein>
<evidence type="ECO:0000313" key="4">
    <source>
        <dbReference type="Proteomes" id="UP000316759"/>
    </source>
</evidence>
<gene>
    <name evidence="3" type="ORF">FGIG_09969</name>
</gene>
<evidence type="ECO:0000313" key="3">
    <source>
        <dbReference type="EMBL" id="TPP66368.1"/>
    </source>
</evidence>
<feature type="compositionally biased region" description="Polar residues" evidence="1">
    <location>
        <begin position="376"/>
        <end position="397"/>
    </location>
</feature>
<dbReference type="Proteomes" id="UP000316759">
    <property type="component" value="Unassembled WGS sequence"/>
</dbReference>
<feature type="region of interest" description="Disordered" evidence="1">
    <location>
        <begin position="1269"/>
        <end position="1290"/>
    </location>
</feature>
<evidence type="ECO:0000259" key="2">
    <source>
        <dbReference type="Pfam" id="PF22073"/>
    </source>
</evidence>
<name>A0A504Z932_FASGI</name>
<dbReference type="Pfam" id="PF22073">
    <property type="entry name" value="Cep192_D4"/>
    <property type="match status" value="1"/>
</dbReference>
<dbReference type="OrthoDB" id="6251301at2759"/>
<feature type="domain" description="Cep192/Spd-2-like" evidence="2">
    <location>
        <begin position="641"/>
        <end position="751"/>
    </location>
</feature>
<feature type="region of interest" description="Disordered" evidence="1">
    <location>
        <begin position="66"/>
        <end position="89"/>
    </location>
</feature>
<feature type="compositionally biased region" description="Low complexity" evidence="1">
    <location>
        <begin position="566"/>
        <end position="580"/>
    </location>
</feature>
<sequence length="1433" mass="156594">MSHASPVVYRMNNPDDAVIDVTVLGTPIPVAHSTVSQKNKQRTFLLTNPNAIPKALPVLEQSTITIPESPRSKETTSLPHLYPPAKDSPSILNIESMKGLSGSVLDESLQARTRQFSLAKGHGATYSLTHRPDAPETNGPGASFEETEAETRQIQFDEAELKCLEDAFSDLDCAMSEVEATLPTKACATLSAKRLHSNRERSASHYDDSATTISSLHSALDSDRTDKTASDRDTGVLDAVCAPEQTSKSGIPDNMNVQEVPVETHPLSKSRSYLEIETRTNHNLTPVQQSTVLTTDHGLPNNEHSPPFVPNDDTATSTSGTSGYAAATEAVTSSGVADANVRNGNTGTKVSCEDQRIISDVPHSASKLSLASFTSVTEASLSSQTKTSRWDSKSVTSLPPPASKSGKTTNNQSVTATSKSVVAKMHPSNRDRSPEASVCSESPTDEYGGGTVEQSTTLISCLHMSDVDGLLDFVGTNQPVFNRETFPDDAEHSSAKPLRGQLNRQTVAHLRAIRPRFSQSDRVQLAATSAIQVAKTVNPHGCVASKTTVLESQDENLPPGLPRRGAVAAAASVTTSQTSTHKSFVAPERKEPSRRNSEPRPVLQERPTSNELTLTHPRTSSLSEQESKLRSNPTSTAPAVSPLLSNADCLFWCGSVCGQIQYQDMLIKHQLEEPVSVQLAISPGSDVFKLVDELGYLLSGPQTVQLPPGLEYTVKIAYVARHPLTWDTGQLQLSIGETPESVWKVRLVGYSNSSQLECSCCKRLSAEVYWTTAVKVSYPSNQCVRLSQAPSTPSTPRLLASPSTSTHLDHSANDVSITSVVLTNFGTRVAWVWARVEPLSVDDKLCDRAEPNSSIESADMTSISIEPCRVVIGPQHSQQIIITMPSEVKACRVVFHYGDEVLRHQVRQHFILPRSVISNPRNDERSSQRKARKQIRIVDLMCSFANETPFPITEVPSQLKKPIRLEDWRRALSHQLRLRQYLVLNVYAVTSEFASSQGKKSLGQFSRTSRRSDSPTTLASIHVEADAFNTHAKSTGSCELSEEPSEHANNSCCERITSTSSTPVPLTDAGESYSRTIRPELNPAKLLTFSNCFPTEMSSGHFSLSISDVTPWSSEYECKVVWSTFPVGDVRRRVYISTVGSCPSSCDTQDYIFECVGSTEMTASVPDAPGARSTSGFGALPLNQTTAHRKPNALRIPFVFRPRDAHTSYTQDWCITVWMQPTRATDLHVAESRTTVDLTDRSTSQFVFPITLKGRSRGPDSRSVVSVETGRSSTEKTTCSDPFRSTHGTSRTNQLITTHHGATRFSRSGRVMELGPLRIAGLPVLFKSVDHYSDLPSQTHELELINLKHPGLLFVKLDLPKAPFSVDKPQETRFRILPNRCVRLVLSYRPTEPGPSQSCLGFEVIPLPSTSEIDRSVDPDLYKAELPLFGVMN</sequence>
<feature type="region of interest" description="Disordered" evidence="1">
    <location>
        <begin position="376"/>
        <end position="451"/>
    </location>
</feature>
<accession>A0A504Z932</accession>
<keyword evidence="4" id="KW-1185">Reference proteome</keyword>
<feature type="region of interest" description="Disordered" evidence="1">
    <location>
        <begin position="123"/>
        <end position="144"/>
    </location>
</feature>
<feature type="compositionally biased region" description="Polar residues" evidence="1">
    <location>
        <begin position="405"/>
        <end position="420"/>
    </location>
</feature>
<comment type="caution">
    <text evidence="3">The sequence shown here is derived from an EMBL/GenBank/DDBJ whole genome shotgun (WGS) entry which is preliminary data.</text>
</comment>
<feature type="region of interest" description="Disordered" evidence="1">
    <location>
        <begin position="295"/>
        <end position="322"/>
    </location>
</feature>
<feature type="region of interest" description="Disordered" evidence="1">
    <location>
        <begin position="549"/>
        <end position="638"/>
    </location>
</feature>